<comment type="caution">
    <text evidence="1">The sequence shown here is derived from an EMBL/GenBank/DDBJ whole genome shotgun (WGS) entry which is preliminary data.</text>
</comment>
<accession>A0AC61QP52</accession>
<evidence type="ECO:0000313" key="1">
    <source>
        <dbReference type="EMBL" id="TGX81490.1"/>
    </source>
</evidence>
<protein>
    <submittedName>
        <fullName evidence="1">Uncharacterized protein</fullName>
    </submittedName>
</protein>
<evidence type="ECO:0000313" key="2">
    <source>
        <dbReference type="Proteomes" id="UP000308886"/>
    </source>
</evidence>
<dbReference type="EMBL" id="SRZC01000016">
    <property type="protein sequence ID" value="TGX81490.1"/>
    <property type="molecule type" value="Genomic_DNA"/>
</dbReference>
<dbReference type="Proteomes" id="UP000308886">
    <property type="component" value="Unassembled WGS sequence"/>
</dbReference>
<proteinExistence type="predicted"/>
<sequence length="825" mass="94864">MQKTIYIFIAFLLCMATSATAQDERLTANFQVQGRHGTKGTPAVYPTSYAVFKTVKKAKDVMDKLQAAIITDGYPGGPEYDNALVKYNVRFKRAKANGTFNVRAYPGQCVLVYVNEQSFQIFEIKDGKTDYNEVVEFKMDGMHTLDNVNVDGNRKKMHIPFIVDGGDDDGVNMAVHISFDLPEGITGKDTRVFVQPMAIDCQTEDTVNYVTPLVYAGRRYHRLQDRRMNFDFYKNEPEVIAQGFVKGRPLLDGQSLHVDTIVMYKKKDPNKDYKIFCDILVEDYTHSYMRLNTVGSCNKRKMFKFLNLKGVSADMPLEEFRIDAEETMRAVPRDLKLNFVVGKSELTADSLNDVRLEMLIKEMKEYGEQLMRVEIEAYSSPDGGYEKNLKLAQDRGRVAMNLVMRGLGRADVTKGLKTRVYTWDEVAAELENKGKKELADSVREIIASGAKYPIVKVGELQGFTDHILPVLESMRSMRCVYKYEQMHIMNSDEVLDYYAKNKKKLIAGDKSVNLSDGDYYNLFASVKDSLEQDTITMLAYRHMVSQPNYEKLKFSQYVANRMAIMQLRQGHPSTETLAAFVDTTSNRVTEAYLGNNREARERVQMNRRQILINHILAYYQLEKRDSASRLLQFWFPTATDKEVVALRNYVNFKKNFLKYYSGKLSAEEAAEYKKTEEFVLNSSVSNRAVLYTEGRQFMGKSDAECREQIMKLADSDAKKWYLLAILEADKEAKRNVTDKNYIPLYLALFYKSFTIDPALRLTYFTDGQVSDSLRDKYKYRKRDIPKYNELLDEFLGKGKPADYEEELSGDDLDEDTDVKDKNVEQ</sequence>
<reference evidence="1" key="1">
    <citation type="submission" date="2019-04" db="EMBL/GenBank/DDBJ databases">
        <title>Microbes associate with the intestines of laboratory mice.</title>
        <authorList>
            <person name="Navarre W."/>
            <person name="Wong E."/>
            <person name="Huang K."/>
            <person name="Tropini C."/>
            <person name="Ng K."/>
            <person name="Yu B."/>
        </authorList>
    </citation>
    <scope>NUCLEOTIDE SEQUENCE</scope>
    <source>
        <strain evidence="1">NM73_A23</strain>
    </source>
</reference>
<name>A0AC61QP52_9BACT</name>
<keyword evidence="2" id="KW-1185">Reference proteome</keyword>
<organism evidence="1 2">
    <name type="scientific">Palleniella muris</name>
    <dbReference type="NCBI Taxonomy" id="3038145"/>
    <lineage>
        <taxon>Bacteria</taxon>
        <taxon>Pseudomonadati</taxon>
        <taxon>Bacteroidota</taxon>
        <taxon>Bacteroidia</taxon>
        <taxon>Bacteroidales</taxon>
        <taxon>Prevotellaceae</taxon>
        <taxon>Palleniella</taxon>
    </lineage>
</organism>
<gene>
    <name evidence="1" type="ORF">E5358_10160</name>
</gene>